<proteinExistence type="inferred from homology"/>
<comment type="similarity">
    <text evidence="1 8">Belongs to the mannose-6-phosphate isomerase type 2 family.</text>
</comment>
<evidence type="ECO:0000256" key="3">
    <source>
        <dbReference type="ARBA" id="ARBA00022679"/>
    </source>
</evidence>
<dbReference type="InterPro" id="IPR049577">
    <property type="entry name" value="GMPP_N"/>
</dbReference>
<feature type="domain" description="Nucleotidyl transferase" evidence="9">
    <location>
        <begin position="30"/>
        <end position="305"/>
    </location>
</feature>
<evidence type="ECO:0000313" key="12">
    <source>
        <dbReference type="EMBL" id="SMC11409.1"/>
    </source>
</evidence>
<dbReference type="GO" id="GO:0009298">
    <property type="term" value="P:GDP-mannose biosynthetic process"/>
    <property type="evidence" value="ECO:0007669"/>
    <property type="project" value="TreeGrafter"/>
</dbReference>
<evidence type="ECO:0000256" key="6">
    <source>
        <dbReference type="ARBA" id="ARBA00023134"/>
    </source>
</evidence>
<sequence length="503" mass="54751">MLCVAKFRVMRAQILCDPGRESSFLTQITPVLLAGGSGTRLWPLSRKSYPKQFTKLVGDQSLFQASACRLSGPDYAEPVVITGSDFRFIATEQLRAEGIENGTVLIEPEGRNTAPAVLAAALWLEARDPDGLMLVAPSDHIIPSSAEFAAAVQMGKDAAIDGNLVTFGIAPNRPETAYGYLELTADPSEAKGPIPLARFVEKPDRETAQAMLDSGNYLWNGGIFLFSVKGILDAFHTHAPQLVDQVRTAVEKTQPDLDFFRIDPEAWKAVEDISIDYAVMEKADNLVVVPFNGGWSDLGDWDSVSREMGSDGDGNAVHGSATAVDCANSLLRAEDDGVELVGLGLKDVMVVSTRDAVLVADKSRAQDVKKVVDQLKQKDAKQATEFPWDQRPWGMFETLALGDRFQVKRIVVKPGGILSLQSHHHRAEHWIVVAGTAKVTINDDVKLLSENESVYIPLGAVHRMENPGKVPMVLIEVQTGSYLGEDDIVRLEDVYDRGQGAKG</sequence>
<organism evidence="12 13">
    <name type="scientific">Roseovarius aestuarii</name>
    <dbReference type="NCBI Taxonomy" id="475083"/>
    <lineage>
        <taxon>Bacteria</taxon>
        <taxon>Pseudomonadati</taxon>
        <taxon>Pseudomonadota</taxon>
        <taxon>Alphaproteobacteria</taxon>
        <taxon>Rhodobacterales</taxon>
        <taxon>Roseobacteraceae</taxon>
        <taxon>Roseovarius</taxon>
    </lineage>
</organism>
<dbReference type="SUPFAM" id="SSF53448">
    <property type="entry name" value="Nucleotide-diphospho-sugar transferases"/>
    <property type="match status" value="1"/>
</dbReference>
<dbReference type="InterPro" id="IPR051161">
    <property type="entry name" value="Mannose-6P_isomerase_type2"/>
</dbReference>
<feature type="domain" description="MannoseP isomerase/GMP-like beta-helix" evidence="11">
    <location>
        <begin position="322"/>
        <end position="375"/>
    </location>
</feature>
<reference evidence="12 13" key="1">
    <citation type="submission" date="2017-03" db="EMBL/GenBank/DDBJ databases">
        <authorList>
            <person name="Afonso C.L."/>
            <person name="Miller P.J."/>
            <person name="Scott M.A."/>
            <person name="Spackman E."/>
            <person name="Goraichik I."/>
            <person name="Dimitrov K.M."/>
            <person name="Suarez D.L."/>
            <person name="Swayne D.E."/>
        </authorList>
    </citation>
    <scope>NUCLEOTIDE SEQUENCE [LARGE SCALE GENOMIC DNA]</scope>
    <source>
        <strain evidence="12 13">CECT 7745</strain>
    </source>
</reference>
<dbReference type="CDD" id="cd02213">
    <property type="entry name" value="cupin_PMI_typeII_C"/>
    <property type="match status" value="1"/>
</dbReference>
<dbReference type="EC" id="2.7.7.13" evidence="2"/>
<dbReference type="GO" id="GO:0004475">
    <property type="term" value="F:mannose-1-phosphate guanylyltransferase (GTP) activity"/>
    <property type="evidence" value="ECO:0007669"/>
    <property type="project" value="UniProtKB-EC"/>
</dbReference>
<keyword evidence="13" id="KW-1185">Reference proteome</keyword>
<evidence type="ECO:0000256" key="2">
    <source>
        <dbReference type="ARBA" id="ARBA00012387"/>
    </source>
</evidence>
<dbReference type="Gene3D" id="3.90.550.10">
    <property type="entry name" value="Spore Coat Polysaccharide Biosynthesis Protein SpsA, Chain A"/>
    <property type="match status" value="1"/>
</dbReference>
<dbReference type="InterPro" id="IPR054566">
    <property type="entry name" value="ManC/GMP-like_b-helix"/>
</dbReference>
<evidence type="ECO:0000256" key="4">
    <source>
        <dbReference type="ARBA" id="ARBA00022695"/>
    </source>
</evidence>
<gene>
    <name evidence="12" type="primary">algA</name>
    <name evidence="12" type="ORF">ROA7745_01222</name>
</gene>
<evidence type="ECO:0000313" key="13">
    <source>
        <dbReference type="Proteomes" id="UP000193224"/>
    </source>
</evidence>
<evidence type="ECO:0000256" key="5">
    <source>
        <dbReference type="ARBA" id="ARBA00022741"/>
    </source>
</evidence>
<dbReference type="CDD" id="cd02509">
    <property type="entry name" value="GDP-M1P_Guanylyltransferase"/>
    <property type="match status" value="1"/>
</dbReference>
<keyword evidence="6" id="KW-0342">GTP-binding</keyword>
<dbReference type="Pfam" id="PF00483">
    <property type="entry name" value="NTP_transferase"/>
    <property type="match status" value="1"/>
</dbReference>
<dbReference type="Proteomes" id="UP000193224">
    <property type="component" value="Unassembled WGS sequence"/>
</dbReference>
<dbReference type="GO" id="GO:0000271">
    <property type="term" value="P:polysaccharide biosynthetic process"/>
    <property type="evidence" value="ECO:0007669"/>
    <property type="project" value="InterPro"/>
</dbReference>
<keyword evidence="4" id="KW-0548">Nucleotidyltransferase</keyword>
<dbReference type="InterPro" id="IPR011051">
    <property type="entry name" value="RmlC_Cupin_sf"/>
</dbReference>
<keyword evidence="3" id="KW-0808">Transferase</keyword>
<dbReference type="Pfam" id="PF22640">
    <property type="entry name" value="ManC_GMP_beta-helix"/>
    <property type="match status" value="1"/>
</dbReference>
<evidence type="ECO:0000256" key="8">
    <source>
        <dbReference type="RuleBase" id="RU004190"/>
    </source>
</evidence>
<protein>
    <recommendedName>
        <fullName evidence="2">mannose-1-phosphate guanylyltransferase</fullName>
        <ecNumber evidence="2">2.7.7.13</ecNumber>
    </recommendedName>
</protein>
<name>A0A1X7BQE1_9RHOB</name>
<dbReference type="GO" id="GO:0005525">
    <property type="term" value="F:GTP binding"/>
    <property type="evidence" value="ECO:0007669"/>
    <property type="project" value="UniProtKB-KW"/>
</dbReference>
<dbReference type="PANTHER" id="PTHR46390:SF1">
    <property type="entry name" value="MANNOSE-1-PHOSPHATE GUANYLYLTRANSFERASE"/>
    <property type="match status" value="1"/>
</dbReference>
<evidence type="ECO:0000259" key="9">
    <source>
        <dbReference type="Pfam" id="PF00483"/>
    </source>
</evidence>
<dbReference type="FunFam" id="2.60.120.10:FF:000032">
    <property type="entry name" value="Mannose-1-phosphate guanylyltransferase/mannose-6-phosphate isomerase"/>
    <property type="match status" value="1"/>
</dbReference>
<evidence type="ECO:0000259" key="11">
    <source>
        <dbReference type="Pfam" id="PF22640"/>
    </source>
</evidence>
<evidence type="ECO:0000256" key="7">
    <source>
        <dbReference type="ARBA" id="ARBA00047343"/>
    </source>
</evidence>
<dbReference type="FunFam" id="3.90.550.10:FF:000046">
    <property type="entry name" value="Mannose-1-phosphate guanylyltransferase (GDP)"/>
    <property type="match status" value="1"/>
</dbReference>
<feature type="domain" description="Mannose-6-phosphate isomerase type II C-terminal" evidence="10">
    <location>
        <begin position="390"/>
        <end position="493"/>
    </location>
</feature>
<dbReference type="Gene3D" id="2.60.120.10">
    <property type="entry name" value="Jelly Rolls"/>
    <property type="match status" value="1"/>
</dbReference>
<dbReference type="EMBL" id="FWXB01000003">
    <property type="protein sequence ID" value="SMC11409.1"/>
    <property type="molecule type" value="Genomic_DNA"/>
</dbReference>
<keyword evidence="5" id="KW-0547">Nucleotide-binding</keyword>
<dbReference type="SUPFAM" id="SSF51182">
    <property type="entry name" value="RmlC-like cupins"/>
    <property type="match status" value="1"/>
</dbReference>
<dbReference type="InterPro" id="IPR029044">
    <property type="entry name" value="Nucleotide-diphossugar_trans"/>
</dbReference>
<dbReference type="AlphaFoldDB" id="A0A1X7BQE1"/>
<dbReference type="InterPro" id="IPR014710">
    <property type="entry name" value="RmlC-like_jellyroll"/>
</dbReference>
<evidence type="ECO:0000259" key="10">
    <source>
        <dbReference type="Pfam" id="PF01050"/>
    </source>
</evidence>
<evidence type="ECO:0000256" key="1">
    <source>
        <dbReference type="ARBA" id="ARBA00006115"/>
    </source>
</evidence>
<dbReference type="NCBIfam" id="TIGR01479">
    <property type="entry name" value="GMP_PMI"/>
    <property type="match status" value="1"/>
</dbReference>
<dbReference type="Pfam" id="PF01050">
    <property type="entry name" value="MannoseP_isomer"/>
    <property type="match status" value="1"/>
</dbReference>
<dbReference type="InterPro" id="IPR006375">
    <property type="entry name" value="Man1P_GuaTrfase/Man6P_Isoase"/>
</dbReference>
<dbReference type="InterPro" id="IPR005835">
    <property type="entry name" value="NTP_transferase_dom"/>
</dbReference>
<dbReference type="InterPro" id="IPR001538">
    <property type="entry name" value="Man6P_isomerase-2_C"/>
</dbReference>
<accession>A0A1X7BQE1</accession>
<dbReference type="PANTHER" id="PTHR46390">
    <property type="entry name" value="MANNOSE-1-PHOSPHATE GUANYLYLTRANSFERASE"/>
    <property type="match status" value="1"/>
</dbReference>
<comment type="catalytic activity">
    <reaction evidence="7">
        <text>alpha-D-mannose 1-phosphate + GTP + H(+) = GDP-alpha-D-mannose + diphosphate</text>
        <dbReference type="Rhea" id="RHEA:15229"/>
        <dbReference type="ChEBI" id="CHEBI:15378"/>
        <dbReference type="ChEBI" id="CHEBI:33019"/>
        <dbReference type="ChEBI" id="CHEBI:37565"/>
        <dbReference type="ChEBI" id="CHEBI:57527"/>
        <dbReference type="ChEBI" id="CHEBI:58409"/>
        <dbReference type="EC" id="2.7.7.13"/>
    </reaction>
</comment>